<feature type="transmembrane region" description="Helical" evidence="5">
    <location>
        <begin position="271"/>
        <end position="298"/>
    </location>
</feature>
<dbReference type="VEuPathDB" id="FungiDB:ASPFODRAFT_713730"/>
<dbReference type="Pfam" id="PF04479">
    <property type="entry name" value="RTA1"/>
    <property type="match status" value="1"/>
</dbReference>
<dbReference type="PANTHER" id="PTHR31465">
    <property type="entry name" value="PROTEIN RTA1-RELATED"/>
    <property type="match status" value="1"/>
</dbReference>
<dbReference type="InterPro" id="IPR007568">
    <property type="entry name" value="RTA1"/>
</dbReference>
<keyword evidence="2 5" id="KW-0812">Transmembrane</keyword>
<feature type="transmembrane region" description="Helical" evidence="5">
    <location>
        <begin position="142"/>
        <end position="163"/>
    </location>
</feature>
<evidence type="ECO:0000313" key="7">
    <source>
        <dbReference type="Proteomes" id="UP000184063"/>
    </source>
</evidence>
<evidence type="ECO:0000256" key="5">
    <source>
        <dbReference type="SAM" id="Phobius"/>
    </source>
</evidence>
<name>A0A1M3TQE7_ASPLC</name>
<comment type="subcellular location">
    <subcellularLocation>
        <location evidence="1">Membrane</location>
        <topology evidence="1">Multi-pass membrane protein</topology>
    </subcellularLocation>
</comment>
<dbReference type="OrthoDB" id="4521223at2759"/>
<dbReference type="PANTHER" id="PTHR31465:SF9">
    <property type="entry name" value="SPHINGOID LONG-CHAIN BASE TRANSPORTER RSB1"/>
    <property type="match status" value="1"/>
</dbReference>
<keyword evidence="4 5" id="KW-0472">Membrane</keyword>
<proteinExistence type="predicted"/>
<feature type="transmembrane region" description="Helical" evidence="5">
    <location>
        <begin position="36"/>
        <end position="56"/>
    </location>
</feature>
<feature type="transmembrane region" description="Helical" evidence="5">
    <location>
        <begin position="183"/>
        <end position="208"/>
    </location>
</feature>
<organism evidence="6 7">
    <name type="scientific">Aspergillus luchuensis (strain CBS 106.47)</name>
    <dbReference type="NCBI Taxonomy" id="1137211"/>
    <lineage>
        <taxon>Eukaryota</taxon>
        <taxon>Fungi</taxon>
        <taxon>Dikarya</taxon>
        <taxon>Ascomycota</taxon>
        <taxon>Pezizomycotina</taxon>
        <taxon>Eurotiomycetes</taxon>
        <taxon>Eurotiomycetidae</taxon>
        <taxon>Eurotiales</taxon>
        <taxon>Aspergillaceae</taxon>
        <taxon>Aspergillus</taxon>
        <taxon>Aspergillus subgen. Circumdati</taxon>
    </lineage>
</organism>
<evidence type="ECO:0000313" key="6">
    <source>
        <dbReference type="EMBL" id="OJZ88782.1"/>
    </source>
</evidence>
<dbReference type="GO" id="GO:0000324">
    <property type="term" value="C:fungal-type vacuole"/>
    <property type="evidence" value="ECO:0007669"/>
    <property type="project" value="TreeGrafter"/>
</dbReference>
<keyword evidence="3 5" id="KW-1133">Transmembrane helix</keyword>
<feature type="transmembrane region" description="Helical" evidence="5">
    <location>
        <begin position="229"/>
        <end position="251"/>
    </location>
</feature>
<evidence type="ECO:0000256" key="2">
    <source>
        <dbReference type="ARBA" id="ARBA00022692"/>
    </source>
</evidence>
<dbReference type="EMBL" id="KV878239">
    <property type="protein sequence ID" value="OJZ88782.1"/>
    <property type="molecule type" value="Genomic_DNA"/>
</dbReference>
<evidence type="ECO:0008006" key="8">
    <source>
        <dbReference type="Google" id="ProtNLM"/>
    </source>
</evidence>
<gene>
    <name evidence="6" type="ORF">ASPFODRAFT_713730</name>
</gene>
<feature type="transmembrane region" description="Helical" evidence="5">
    <location>
        <begin position="63"/>
        <end position="84"/>
    </location>
</feature>
<evidence type="ECO:0000256" key="4">
    <source>
        <dbReference type="ARBA" id="ARBA00023136"/>
    </source>
</evidence>
<evidence type="ECO:0000256" key="1">
    <source>
        <dbReference type="ARBA" id="ARBA00004141"/>
    </source>
</evidence>
<reference evidence="7" key="1">
    <citation type="journal article" date="2017" name="Genome Biol.">
        <title>Comparative genomics reveals high biological diversity and specific adaptations in the industrially and medically important fungal genus Aspergillus.</title>
        <authorList>
            <person name="de Vries R.P."/>
            <person name="Riley R."/>
            <person name="Wiebenga A."/>
            <person name="Aguilar-Osorio G."/>
            <person name="Amillis S."/>
            <person name="Uchima C.A."/>
            <person name="Anderluh G."/>
            <person name="Asadollahi M."/>
            <person name="Askin M."/>
            <person name="Barry K."/>
            <person name="Battaglia E."/>
            <person name="Bayram O."/>
            <person name="Benocci T."/>
            <person name="Braus-Stromeyer S.A."/>
            <person name="Caldana C."/>
            <person name="Canovas D."/>
            <person name="Cerqueira G.C."/>
            <person name="Chen F."/>
            <person name="Chen W."/>
            <person name="Choi C."/>
            <person name="Clum A."/>
            <person name="Dos Santos R.A."/>
            <person name="Damasio A.R."/>
            <person name="Diallinas G."/>
            <person name="Emri T."/>
            <person name="Fekete E."/>
            <person name="Flipphi M."/>
            <person name="Freyberg S."/>
            <person name="Gallo A."/>
            <person name="Gournas C."/>
            <person name="Habgood R."/>
            <person name="Hainaut M."/>
            <person name="Harispe M.L."/>
            <person name="Henrissat B."/>
            <person name="Hilden K.S."/>
            <person name="Hope R."/>
            <person name="Hossain A."/>
            <person name="Karabika E."/>
            <person name="Karaffa L."/>
            <person name="Karanyi Z."/>
            <person name="Krasevec N."/>
            <person name="Kuo A."/>
            <person name="Kusch H."/>
            <person name="LaButti K."/>
            <person name="Lagendijk E.L."/>
            <person name="Lapidus A."/>
            <person name="Levasseur A."/>
            <person name="Lindquist E."/>
            <person name="Lipzen A."/>
            <person name="Logrieco A.F."/>
            <person name="MacCabe A."/>
            <person name="Maekelae M.R."/>
            <person name="Malavazi I."/>
            <person name="Melin P."/>
            <person name="Meyer V."/>
            <person name="Mielnichuk N."/>
            <person name="Miskei M."/>
            <person name="Molnar A.P."/>
            <person name="Mule G."/>
            <person name="Ngan C.Y."/>
            <person name="Orejas M."/>
            <person name="Orosz E."/>
            <person name="Ouedraogo J.P."/>
            <person name="Overkamp K.M."/>
            <person name="Park H.-S."/>
            <person name="Perrone G."/>
            <person name="Piumi F."/>
            <person name="Punt P.J."/>
            <person name="Ram A.F."/>
            <person name="Ramon A."/>
            <person name="Rauscher S."/>
            <person name="Record E."/>
            <person name="Riano-Pachon D.M."/>
            <person name="Robert V."/>
            <person name="Roehrig J."/>
            <person name="Ruller R."/>
            <person name="Salamov A."/>
            <person name="Salih N.S."/>
            <person name="Samson R.A."/>
            <person name="Sandor E."/>
            <person name="Sanguinetti M."/>
            <person name="Schuetze T."/>
            <person name="Sepcic K."/>
            <person name="Shelest E."/>
            <person name="Sherlock G."/>
            <person name="Sophianopoulou V."/>
            <person name="Squina F.M."/>
            <person name="Sun H."/>
            <person name="Susca A."/>
            <person name="Todd R.B."/>
            <person name="Tsang A."/>
            <person name="Unkles S.E."/>
            <person name="van de Wiele N."/>
            <person name="van Rossen-Uffink D."/>
            <person name="Oliveira J.V."/>
            <person name="Vesth T.C."/>
            <person name="Visser J."/>
            <person name="Yu J.-H."/>
            <person name="Zhou M."/>
            <person name="Andersen M.R."/>
            <person name="Archer D.B."/>
            <person name="Baker S.E."/>
            <person name="Benoit I."/>
            <person name="Brakhage A.A."/>
            <person name="Braus G.H."/>
            <person name="Fischer R."/>
            <person name="Frisvad J.C."/>
            <person name="Goldman G.H."/>
            <person name="Houbraken J."/>
            <person name="Oakley B."/>
            <person name="Pocsi I."/>
            <person name="Scazzocchio C."/>
            <person name="Seiboth B."/>
            <person name="vanKuyk P.A."/>
            <person name="Wortman J."/>
            <person name="Dyer P.S."/>
            <person name="Grigoriev I.V."/>
        </authorList>
    </citation>
    <scope>NUCLEOTIDE SEQUENCE [LARGE SCALE GENOMIC DNA]</scope>
    <source>
        <strain evidence="7">CBS 106.47</strain>
    </source>
</reference>
<dbReference type="AlphaFoldDB" id="A0A1M3TQE7"/>
<accession>A0A1M3TQE7</accession>
<protein>
    <recommendedName>
        <fullName evidence="8">RTA1 domain protein</fullName>
    </recommendedName>
</protein>
<sequence length="313" mass="34328">MTNTTTNSTTSLSPSDYCTLTTCPLSSAYINYIPSLAGNIIYAAIFTTLLIAQLILGIRYRTWGYLTGLSGGLLLEIIGYVGRIQMHYNPFRFTPYLEYLICLTIAPALLSASIYICLTRIITLYCGATKNYGLSLLQPKTYTYLFITCDLVSLILQAAGGAITSTADADQADLAQTGVNIMIAGLASQVVSLVLFMGLCGEFAYRVWKKKNFYRLNGDARMRDIRGNRLWRGFLGGLSLATITIFIRSVFRVAELKGGFHSKLANDEVEFMVLEGAMIVLATSAMTVMHPGFCFGGLWTQTAKWCRGCSVPS</sequence>
<dbReference type="GO" id="GO:0005886">
    <property type="term" value="C:plasma membrane"/>
    <property type="evidence" value="ECO:0007669"/>
    <property type="project" value="TreeGrafter"/>
</dbReference>
<dbReference type="Proteomes" id="UP000184063">
    <property type="component" value="Unassembled WGS sequence"/>
</dbReference>
<evidence type="ECO:0000256" key="3">
    <source>
        <dbReference type="ARBA" id="ARBA00022989"/>
    </source>
</evidence>
<feature type="transmembrane region" description="Helical" evidence="5">
    <location>
        <begin position="96"/>
        <end position="121"/>
    </location>
</feature>